<dbReference type="AlphaFoldDB" id="A0AAD8WL12"/>
<organism evidence="2 3">
    <name type="scientific">Lolium multiflorum</name>
    <name type="common">Italian ryegrass</name>
    <name type="synonym">Lolium perenne subsp. multiflorum</name>
    <dbReference type="NCBI Taxonomy" id="4521"/>
    <lineage>
        <taxon>Eukaryota</taxon>
        <taxon>Viridiplantae</taxon>
        <taxon>Streptophyta</taxon>
        <taxon>Embryophyta</taxon>
        <taxon>Tracheophyta</taxon>
        <taxon>Spermatophyta</taxon>
        <taxon>Magnoliopsida</taxon>
        <taxon>Liliopsida</taxon>
        <taxon>Poales</taxon>
        <taxon>Poaceae</taxon>
        <taxon>BOP clade</taxon>
        <taxon>Pooideae</taxon>
        <taxon>Poodae</taxon>
        <taxon>Poeae</taxon>
        <taxon>Poeae Chloroplast Group 2 (Poeae type)</taxon>
        <taxon>Loliodinae</taxon>
        <taxon>Loliinae</taxon>
        <taxon>Lolium</taxon>
    </lineage>
</organism>
<keyword evidence="3" id="KW-1185">Reference proteome</keyword>
<reference evidence="2" key="1">
    <citation type="submission" date="2023-07" db="EMBL/GenBank/DDBJ databases">
        <title>A chromosome-level genome assembly of Lolium multiflorum.</title>
        <authorList>
            <person name="Chen Y."/>
            <person name="Copetti D."/>
            <person name="Kolliker R."/>
            <person name="Studer B."/>
        </authorList>
    </citation>
    <scope>NUCLEOTIDE SEQUENCE</scope>
    <source>
        <strain evidence="2">02402/16</strain>
        <tissue evidence="2">Leaf</tissue>
    </source>
</reference>
<accession>A0AAD8WL12</accession>
<feature type="region of interest" description="Disordered" evidence="1">
    <location>
        <begin position="71"/>
        <end position="102"/>
    </location>
</feature>
<evidence type="ECO:0000313" key="3">
    <source>
        <dbReference type="Proteomes" id="UP001231189"/>
    </source>
</evidence>
<comment type="caution">
    <text evidence="2">The sequence shown here is derived from an EMBL/GenBank/DDBJ whole genome shotgun (WGS) entry which is preliminary data.</text>
</comment>
<proteinExistence type="predicted"/>
<feature type="compositionally biased region" description="Basic residues" evidence="1">
    <location>
        <begin position="82"/>
        <end position="92"/>
    </location>
</feature>
<dbReference type="EMBL" id="JAUUTY010000003">
    <property type="protein sequence ID" value="KAK1664253.1"/>
    <property type="molecule type" value="Genomic_DNA"/>
</dbReference>
<dbReference type="Proteomes" id="UP001231189">
    <property type="component" value="Unassembled WGS sequence"/>
</dbReference>
<gene>
    <name evidence="2" type="ORF">QYE76_052412</name>
</gene>
<sequence length="102" mass="11634">MSMMGEMRFFLGFEIKQLREVTFIFHAKYIQDMLKRFNMKDLNSEKTPMATTCHLALDPGDYEKEETMDVKGKGVQGSSSSKLKKTTARKKFVGNPNPGFSV</sequence>
<evidence type="ECO:0000313" key="2">
    <source>
        <dbReference type="EMBL" id="KAK1664253.1"/>
    </source>
</evidence>
<evidence type="ECO:0000256" key="1">
    <source>
        <dbReference type="SAM" id="MobiDB-lite"/>
    </source>
</evidence>
<name>A0AAD8WL12_LOLMU</name>
<protein>
    <submittedName>
        <fullName evidence="2">Uncharacterized protein</fullName>
    </submittedName>
</protein>